<protein>
    <submittedName>
        <fullName evidence="11">MotA/TolQ/ExbB proton channel</fullName>
    </submittedName>
</protein>
<dbReference type="AlphaFoldDB" id="Q0A8U1"/>
<dbReference type="GO" id="GO:0005886">
    <property type="term" value="C:plasma membrane"/>
    <property type="evidence" value="ECO:0007669"/>
    <property type="project" value="UniProtKB-SubCell"/>
</dbReference>
<accession>Q0A8U1</accession>
<evidence type="ECO:0000256" key="4">
    <source>
        <dbReference type="ARBA" id="ARBA00022475"/>
    </source>
</evidence>
<evidence type="ECO:0000313" key="11">
    <source>
        <dbReference type="EMBL" id="ABI56746.1"/>
    </source>
</evidence>
<dbReference type="eggNOG" id="COG1291">
    <property type="taxonomic scope" value="Bacteria"/>
</dbReference>
<keyword evidence="5 9" id="KW-0812">Transmembrane</keyword>
<keyword evidence="6" id="KW-0283">Flagellar rotation</keyword>
<evidence type="ECO:0000256" key="3">
    <source>
        <dbReference type="ARBA" id="ARBA00022448"/>
    </source>
</evidence>
<dbReference type="PANTHER" id="PTHR30433">
    <property type="entry name" value="CHEMOTAXIS PROTEIN MOTA"/>
    <property type="match status" value="1"/>
</dbReference>
<dbReference type="Proteomes" id="UP000001962">
    <property type="component" value="Chromosome"/>
</dbReference>
<evidence type="ECO:0000256" key="2">
    <source>
        <dbReference type="ARBA" id="ARBA00008038"/>
    </source>
</evidence>
<dbReference type="InterPro" id="IPR047055">
    <property type="entry name" value="MotA-like"/>
</dbReference>
<organism evidence="11 12">
    <name type="scientific">Alkalilimnicola ehrlichii (strain ATCC BAA-1101 / DSM 17681 / MLHE-1)</name>
    <dbReference type="NCBI Taxonomy" id="187272"/>
    <lineage>
        <taxon>Bacteria</taxon>
        <taxon>Pseudomonadati</taxon>
        <taxon>Pseudomonadota</taxon>
        <taxon>Gammaproteobacteria</taxon>
        <taxon>Chromatiales</taxon>
        <taxon>Ectothiorhodospiraceae</taxon>
        <taxon>Alkalilimnicola</taxon>
    </lineage>
</organism>
<comment type="subcellular location">
    <subcellularLocation>
        <location evidence="1">Cell membrane</location>
        <topology evidence="1">Multi-pass membrane protein</topology>
    </subcellularLocation>
</comment>
<proteinExistence type="inferred from homology"/>
<evidence type="ECO:0000256" key="7">
    <source>
        <dbReference type="ARBA" id="ARBA00022989"/>
    </source>
</evidence>
<dbReference type="InterPro" id="IPR000540">
    <property type="entry name" value="Flag_MotA_CS"/>
</dbReference>
<dbReference type="EMBL" id="CP000453">
    <property type="protein sequence ID" value="ABI56746.1"/>
    <property type="molecule type" value="Genomic_DNA"/>
</dbReference>
<dbReference type="HOGENOM" id="CLU_079895_1_0_6"/>
<reference evidence="12" key="1">
    <citation type="submission" date="2006-08" db="EMBL/GenBank/DDBJ databases">
        <title>Complete sequence of Alkalilimnicola ehrilichei MLHE-1.</title>
        <authorList>
            <person name="Copeland A."/>
            <person name="Lucas S."/>
            <person name="Lapidus A."/>
            <person name="Barry K."/>
            <person name="Detter J.C."/>
            <person name="Glavina del Rio T."/>
            <person name="Hammon N."/>
            <person name="Israni S."/>
            <person name="Dalin E."/>
            <person name="Tice H."/>
            <person name="Pitluck S."/>
            <person name="Sims D."/>
            <person name="Brettin T."/>
            <person name="Bruce D."/>
            <person name="Han C."/>
            <person name="Tapia R."/>
            <person name="Gilna P."/>
            <person name="Schmutz J."/>
            <person name="Larimer F."/>
            <person name="Land M."/>
            <person name="Hauser L."/>
            <person name="Kyrpides N."/>
            <person name="Mikhailova N."/>
            <person name="Oremland R.S."/>
            <person name="Hoeft S.E."/>
            <person name="Switzer-Blum J."/>
            <person name="Kulp T."/>
            <person name="King G."/>
            <person name="Tabita R."/>
            <person name="Witte B."/>
            <person name="Santini J.M."/>
            <person name="Basu P."/>
            <person name="Hollibaugh J.T."/>
            <person name="Xie G."/>
            <person name="Stolz J.F."/>
            <person name="Richardson P."/>
        </authorList>
    </citation>
    <scope>NUCLEOTIDE SEQUENCE [LARGE SCALE GENOMIC DNA]</scope>
    <source>
        <strain evidence="12">ATCC BAA-1101 / DSM 17681 / MLHE-1</strain>
    </source>
</reference>
<evidence type="ECO:0000256" key="6">
    <source>
        <dbReference type="ARBA" id="ARBA00022779"/>
    </source>
</evidence>
<dbReference type="RefSeq" id="WP_011629141.1">
    <property type="nucleotide sequence ID" value="NC_008340.1"/>
</dbReference>
<feature type="transmembrane region" description="Helical" evidence="9">
    <location>
        <begin position="179"/>
        <end position="201"/>
    </location>
</feature>
<evidence type="ECO:0000256" key="1">
    <source>
        <dbReference type="ARBA" id="ARBA00004651"/>
    </source>
</evidence>
<dbReference type="GO" id="GO:0071978">
    <property type="term" value="P:bacterial-type flagellum-dependent swarming motility"/>
    <property type="evidence" value="ECO:0007669"/>
    <property type="project" value="InterPro"/>
</dbReference>
<evidence type="ECO:0000256" key="9">
    <source>
        <dbReference type="SAM" id="Phobius"/>
    </source>
</evidence>
<gene>
    <name evidence="11" type="ordered locus">Mlg_1397</name>
</gene>
<keyword evidence="8 9" id="KW-0472">Membrane</keyword>
<dbReference type="OrthoDB" id="9806929at2"/>
<keyword evidence="12" id="KW-1185">Reference proteome</keyword>
<name>Q0A8U1_ALKEH</name>
<dbReference type="GO" id="GO:0006935">
    <property type="term" value="P:chemotaxis"/>
    <property type="evidence" value="ECO:0007669"/>
    <property type="project" value="InterPro"/>
</dbReference>
<evidence type="ECO:0000313" key="12">
    <source>
        <dbReference type="Proteomes" id="UP000001962"/>
    </source>
</evidence>
<dbReference type="InterPro" id="IPR002898">
    <property type="entry name" value="MotA_ExbB_proton_chnl"/>
</dbReference>
<dbReference type="PROSITE" id="PS01307">
    <property type="entry name" value="MOTA"/>
    <property type="match status" value="1"/>
</dbReference>
<dbReference type="PANTHER" id="PTHR30433:SF2">
    <property type="entry name" value="MOTILITY PROTEIN A"/>
    <property type="match status" value="1"/>
</dbReference>
<comment type="similarity">
    <text evidence="2">Belongs to the MotA family.</text>
</comment>
<evidence type="ECO:0000256" key="8">
    <source>
        <dbReference type="ARBA" id="ARBA00023136"/>
    </source>
</evidence>
<keyword evidence="4" id="KW-1003">Cell membrane</keyword>
<keyword evidence="3" id="KW-0813">Transport</keyword>
<dbReference type="Pfam" id="PF01618">
    <property type="entry name" value="MotA_ExbB"/>
    <property type="match status" value="1"/>
</dbReference>
<feature type="transmembrane region" description="Helical" evidence="9">
    <location>
        <begin position="7"/>
        <end position="25"/>
    </location>
</feature>
<keyword evidence="7 9" id="KW-1133">Transmembrane helix</keyword>
<evidence type="ECO:0000259" key="10">
    <source>
        <dbReference type="Pfam" id="PF01618"/>
    </source>
</evidence>
<sequence length="267" mass="29049">MDKTTLLGLVSGITIIFAAIGLGSAPGEFLYLPALLIVFGGTLASTMIKFPFTHVANSFRVAGLAFVRQEEDPRRLILQVKELAKTARMKGLLALEDAEVENPFFRKGLQLCADGVEPELMHKVLKEDLEMSVERHDVGQRIFRAIGEAAPAFGMIGTLVGLVQMLAHLDDPAAIGPGMATALLTTLYGAMFAQLVALPIADKLELRAQNERANKMLILEGINCIRQGFNARMIEELLTAYLPTKTRGELAAMEEARTGEPQGEESR</sequence>
<feature type="transmembrane region" description="Helical" evidence="9">
    <location>
        <begin position="145"/>
        <end position="167"/>
    </location>
</feature>
<evidence type="ECO:0000256" key="5">
    <source>
        <dbReference type="ARBA" id="ARBA00022692"/>
    </source>
</evidence>
<feature type="transmembrane region" description="Helical" evidence="9">
    <location>
        <begin position="31"/>
        <end position="50"/>
    </location>
</feature>
<dbReference type="KEGG" id="aeh:Mlg_1397"/>
<feature type="domain" description="MotA/TolQ/ExbB proton channel" evidence="10">
    <location>
        <begin position="99"/>
        <end position="212"/>
    </location>
</feature>